<proteinExistence type="inferred from homology"/>
<reference evidence="6 7" key="1">
    <citation type="journal article" date="2018" name="IMA Fungus">
        <title>IMA Genome-F 9: Draft genome sequence of Annulohypoxylon stygium, Aspergillus mulundensis, Berkeleyomyces basicola (syn. Thielaviopsis basicola), Ceratocystis smalleyi, two Cercospora beticola strains, Coleophoma cylindrospora, Fusarium fracticaudum, Phialophora cf. hyalina, and Morchella septimelata.</title>
        <authorList>
            <person name="Wingfield B.D."/>
            <person name="Bills G.F."/>
            <person name="Dong Y."/>
            <person name="Huang W."/>
            <person name="Nel W.J."/>
            <person name="Swalarsk-Parry B.S."/>
            <person name="Vaghefi N."/>
            <person name="Wilken P.M."/>
            <person name="An Z."/>
            <person name="de Beer Z.W."/>
            <person name="De Vos L."/>
            <person name="Chen L."/>
            <person name="Duong T.A."/>
            <person name="Gao Y."/>
            <person name="Hammerbacher A."/>
            <person name="Kikkert J.R."/>
            <person name="Li Y."/>
            <person name="Li H."/>
            <person name="Li K."/>
            <person name="Li Q."/>
            <person name="Liu X."/>
            <person name="Ma X."/>
            <person name="Naidoo K."/>
            <person name="Pethybridge S.J."/>
            <person name="Sun J."/>
            <person name="Steenkamp E.T."/>
            <person name="van der Nest M.A."/>
            <person name="van Wyk S."/>
            <person name="Wingfield M.J."/>
            <person name="Xiong C."/>
            <person name="Yue Q."/>
            <person name="Zhang X."/>
        </authorList>
    </citation>
    <scope>NUCLEOTIDE SEQUENCE [LARGE SCALE GENOMIC DNA]</scope>
    <source>
        <strain evidence="6 7">DSM 5745</strain>
    </source>
</reference>
<evidence type="ECO:0000256" key="1">
    <source>
        <dbReference type="ARBA" id="ARBA00005495"/>
    </source>
</evidence>
<dbReference type="SUPFAM" id="SSF51316">
    <property type="entry name" value="Mss4-like"/>
    <property type="match status" value="1"/>
</dbReference>
<dbReference type="RefSeq" id="XP_026607508.1">
    <property type="nucleotide sequence ID" value="XM_026744345.1"/>
</dbReference>
<dbReference type="Gene3D" id="2.170.150.70">
    <property type="match status" value="1"/>
</dbReference>
<dbReference type="GeneID" id="38112699"/>
<dbReference type="EMBL" id="PVWQ01000002">
    <property type="protein sequence ID" value="RDW90554.1"/>
    <property type="molecule type" value="Genomic_DNA"/>
</dbReference>
<organism evidence="6 7">
    <name type="scientific">Aspergillus mulundensis</name>
    <dbReference type="NCBI Taxonomy" id="1810919"/>
    <lineage>
        <taxon>Eukaryota</taxon>
        <taxon>Fungi</taxon>
        <taxon>Dikarya</taxon>
        <taxon>Ascomycota</taxon>
        <taxon>Pezizomycotina</taxon>
        <taxon>Eurotiomycetes</taxon>
        <taxon>Eurotiomycetidae</taxon>
        <taxon>Eurotiales</taxon>
        <taxon>Aspergillaceae</taxon>
        <taxon>Aspergillus</taxon>
        <taxon>Aspergillus subgen. Nidulantes</taxon>
    </lineage>
</organism>
<evidence type="ECO:0000256" key="3">
    <source>
        <dbReference type="ARBA" id="ARBA00022833"/>
    </source>
</evidence>
<dbReference type="InterPro" id="IPR011057">
    <property type="entry name" value="Mss4-like_sf"/>
</dbReference>
<comment type="similarity">
    <text evidence="1">Belongs to the Gfa family.</text>
</comment>
<sequence>MSPTLTVPASTPQNPRSPDATANANANTDTTLTGTCPCGSISITVQASDPSLRNDQDNSKNANALTIDADKTAIQDRRSTLKMYFDLEMMSGRQIEKFFCSSCGSPVMSMTALLPGRVNLTMGLAPRVPESGFENRQTALRPPALPRHSQSGKGKLDDAVQWSTKANAGVA</sequence>
<feature type="compositionally biased region" description="Polar residues" evidence="4">
    <location>
        <begin position="161"/>
        <end position="171"/>
    </location>
</feature>
<dbReference type="GO" id="GO:0016846">
    <property type="term" value="F:carbon-sulfur lyase activity"/>
    <property type="evidence" value="ECO:0007669"/>
    <property type="project" value="InterPro"/>
</dbReference>
<protein>
    <recommendedName>
        <fullName evidence="5">CENP-V/GFA domain-containing protein</fullName>
    </recommendedName>
</protein>
<feature type="region of interest" description="Disordered" evidence="4">
    <location>
        <begin position="133"/>
        <end position="171"/>
    </location>
</feature>
<feature type="compositionally biased region" description="Low complexity" evidence="4">
    <location>
        <begin position="19"/>
        <end position="28"/>
    </location>
</feature>
<accession>A0A3D8SW99</accession>
<dbReference type="AlphaFoldDB" id="A0A3D8SW99"/>
<dbReference type="STRING" id="1810919.A0A3D8SW99"/>
<keyword evidence="7" id="KW-1185">Reference proteome</keyword>
<comment type="caution">
    <text evidence="6">The sequence shown here is derived from an EMBL/GenBank/DDBJ whole genome shotgun (WGS) entry which is preliminary data.</text>
</comment>
<dbReference type="InterPro" id="IPR006913">
    <property type="entry name" value="CENP-V/GFA"/>
</dbReference>
<keyword evidence="2" id="KW-0479">Metal-binding</keyword>
<dbReference type="GO" id="GO:0046872">
    <property type="term" value="F:metal ion binding"/>
    <property type="evidence" value="ECO:0007669"/>
    <property type="project" value="UniProtKB-KW"/>
</dbReference>
<feature type="domain" description="CENP-V/GFA" evidence="5">
    <location>
        <begin position="31"/>
        <end position="125"/>
    </location>
</feature>
<name>A0A3D8SW99_9EURO</name>
<evidence type="ECO:0000259" key="5">
    <source>
        <dbReference type="Pfam" id="PF04828"/>
    </source>
</evidence>
<dbReference type="OrthoDB" id="9985472at2759"/>
<dbReference type="Proteomes" id="UP000256690">
    <property type="component" value="Unassembled WGS sequence"/>
</dbReference>
<feature type="compositionally biased region" description="Polar residues" evidence="4">
    <location>
        <begin position="1"/>
        <end position="16"/>
    </location>
</feature>
<evidence type="ECO:0000313" key="7">
    <source>
        <dbReference type="Proteomes" id="UP000256690"/>
    </source>
</evidence>
<gene>
    <name evidence="6" type="ORF">DSM5745_02329</name>
</gene>
<evidence type="ECO:0000256" key="2">
    <source>
        <dbReference type="ARBA" id="ARBA00022723"/>
    </source>
</evidence>
<evidence type="ECO:0000256" key="4">
    <source>
        <dbReference type="SAM" id="MobiDB-lite"/>
    </source>
</evidence>
<feature type="region of interest" description="Disordered" evidence="4">
    <location>
        <begin position="1"/>
        <end position="28"/>
    </location>
</feature>
<dbReference type="Pfam" id="PF04828">
    <property type="entry name" value="GFA"/>
    <property type="match status" value="1"/>
</dbReference>
<keyword evidence="3" id="KW-0862">Zinc</keyword>
<evidence type="ECO:0000313" key="6">
    <source>
        <dbReference type="EMBL" id="RDW90554.1"/>
    </source>
</evidence>